<dbReference type="OrthoDB" id="6689448at2"/>
<dbReference type="RefSeq" id="WP_018676988.1">
    <property type="nucleotide sequence ID" value="NZ_AYEV01000001.1"/>
</dbReference>
<sequence>MKKLILLSCLFGLPILHGCSLTGQKHLKCDDPNAIALLQKNLQEQLEKKLDIGLKDLIKKNLLEDVDTSKLQLSAKSIQFNLMDSRTNHIDPDSPKTVCAIDLTATIPSDIIKKSDSVRNIANTSNTEDQAQKLELDFTQSKAKITLDYILQPSDKGDKIFATITNSDKLTTLLSDTLFYAFIKPQVDSGKIGFNGQQHEPDTQYSNEEYYE</sequence>
<dbReference type="Proteomes" id="UP000017404">
    <property type="component" value="Unassembled WGS sequence"/>
</dbReference>
<accession>V2V9D5</accession>
<feature type="region of interest" description="Disordered" evidence="1">
    <location>
        <begin position="191"/>
        <end position="212"/>
    </location>
</feature>
<evidence type="ECO:0000256" key="1">
    <source>
        <dbReference type="SAM" id="MobiDB-lite"/>
    </source>
</evidence>
<evidence type="ECO:0000313" key="2">
    <source>
        <dbReference type="EMBL" id="ESK57525.1"/>
    </source>
</evidence>
<protein>
    <submittedName>
        <fullName evidence="2">Uncharacterized protein</fullName>
    </submittedName>
</protein>
<proteinExistence type="predicted"/>
<evidence type="ECO:0000313" key="3">
    <source>
        <dbReference type="Proteomes" id="UP000017404"/>
    </source>
</evidence>
<name>V2V9D5_9GAMM</name>
<feature type="compositionally biased region" description="Polar residues" evidence="1">
    <location>
        <begin position="195"/>
        <end position="212"/>
    </location>
</feature>
<dbReference type="EMBL" id="AYEV01000001">
    <property type="protein sequence ID" value="ESK57525.1"/>
    <property type="molecule type" value="Genomic_DNA"/>
</dbReference>
<reference evidence="2 3" key="1">
    <citation type="submission" date="2013-10" db="EMBL/GenBank/DDBJ databases">
        <title>The Genome Sequence of Acinetobacter tjernbergiae CIP107465.</title>
        <authorList>
            <consortium name="The Broad Institute Genomics Platform"/>
            <consortium name="The Broad Institute Genome Sequencing Center for Infectious Disease"/>
            <person name="Cerqueira G."/>
            <person name="Feldgarden M."/>
            <person name="Courvalin P."/>
            <person name="Grillot-Courvalin C."/>
            <person name="Clermont D."/>
            <person name="Rocha E."/>
            <person name="Yoon E.-J."/>
            <person name="Nemec A."/>
            <person name="Young S.K."/>
            <person name="Zeng Q."/>
            <person name="Gargeya S."/>
            <person name="Fitzgerald M."/>
            <person name="Abouelleil A."/>
            <person name="Alvarado L."/>
            <person name="Berlin A.M."/>
            <person name="Chapman S.B."/>
            <person name="Gainer-Dewar J."/>
            <person name="Goldberg J."/>
            <person name="Gnerre S."/>
            <person name="Griggs A."/>
            <person name="Gujja S."/>
            <person name="Hansen M."/>
            <person name="Howarth C."/>
            <person name="Imamovic A."/>
            <person name="Ireland A."/>
            <person name="Larimer J."/>
            <person name="McCowan C."/>
            <person name="Murphy C."/>
            <person name="Pearson M."/>
            <person name="Poon T.W."/>
            <person name="Priest M."/>
            <person name="Roberts A."/>
            <person name="Saif S."/>
            <person name="Shea T."/>
            <person name="Sykes S."/>
            <person name="Wortman J."/>
            <person name="Nusbaum C."/>
            <person name="Birren B."/>
        </authorList>
    </citation>
    <scope>NUCLEOTIDE SEQUENCE [LARGE SCALE GENOMIC DNA]</scope>
    <source>
        <strain evidence="2 3">CIP 107465</strain>
    </source>
</reference>
<dbReference type="eggNOG" id="COG4461">
    <property type="taxonomic scope" value="Bacteria"/>
</dbReference>
<gene>
    <name evidence="2" type="ORF">F990_00061</name>
</gene>
<organism evidence="2 3">
    <name type="scientific">Acinetobacter tjernbergiae DSM 14971 = CIP 107465</name>
    <dbReference type="NCBI Taxonomy" id="1120928"/>
    <lineage>
        <taxon>Bacteria</taxon>
        <taxon>Pseudomonadati</taxon>
        <taxon>Pseudomonadota</taxon>
        <taxon>Gammaproteobacteria</taxon>
        <taxon>Moraxellales</taxon>
        <taxon>Moraxellaceae</taxon>
        <taxon>Acinetobacter</taxon>
    </lineage>
</organism>
<keyword evidence="3" id="KW-1185">Reference proteome</keyword>
<dbReference type="PATRIC" id="fig|1120928.5.peg.60"/>
<dbReference type="STRING" id="202955.GCA_000759995_03454"/>
<comment type="caution">
    <text evidence="2">The sequence shown here is derived from an EMBL/GenBank/DDBJ whole genome shotgun (WGS) entry which is preliminary data.</text>
</comment>
<dbReference type="AlphaFoldDB" id="V2V9D5"/>